<evidence type="ECO:0000313" key="1">
    <source>
        <dbReference type="EMBL" id="MQT73283.1"/>
    </source>
</evidence>
<dbReference type="AlphaFoldDB" id="A0A7X2BSC9"/>
<comment type="caution">
    <text evidence="1">The sequence shown here is derived from an EMBL/GenBank/DDBJ whole genome shotgun (WGS) entry which is preliminary data.</text>
</comment>
<proteinExistence type="predicted"/>
<accession>A0A7X2BSC9</accession>
<evidence type="ECO:0000313" key="2">
    <source>
        <dbReference type="Proteomes" id="UP000447574"/>
    </source>
</evidence>
<name>A0A7X2BSC9_9PSED</name>
<reference evidence="1 2" key="1">
    <citation type="submission" date="2019-10" db="EMBL/GenBank/DDBJ databases">
        <title>Evaluation of single-gene subtyping targets for Pseudomonas.</title>
        <authorList>
            <person name="Reichler S.J."/>
            <person name="Orsi R.H."/>
            <person name="Wiedmann M."/>
            <person name="Martin N.H."/>
            <person name="Murphy S.I."/>
        </authorList>
    </citation>
    <scope>NUCLEOTIDE SEQUENCE [LARGE SCALE GENOMIC DNA]</scope>
    <source>
        <strain evidence="1 2">FSL R10-2932</strain>
    </source>
</reference>
<protein>
    <submittedName>
        <fullName evidence="1">Uncharacterized protein</fullName>
    </submittedName>
</protein>
<dbReference type="EMBL" id="WIWF01000007">
    <property type="protein sequence ID" value="MQT73283.1"/>
    <property type="molecule type" value="Genomic_DNA"/>
</dbReference>
<gene>
    <name evidence="1" type="ORF">GHO37_03040</name>
</gene>
<dbReference type="Proteomes" id="UP000447574">
    <property type="component" value="Unassembled WGS sequence"/>
</dbReference>
<sequence length="141" mass="16178">MFDISEHQFNFLGENTMTPSTNIEQFQTRLHRSAYGFRDYDVIGHPTLRRACVPLNIRRGENFNIYHGESSKSGTKWLGTLEKSLAAWYANELKVPPVREVRLRVLLNANGRTSMSCNARLFRHHLVVSGDSGPCCKVEFY</sequence>
<dbReference type="RefSeq" id="WP_146013516.1">
    <property type="nucleotide sequence ID" value="NZ_WIWF01000007.1"/>
</dbReference>
<organism evidence="1 2">
    <name type="scientific">Pseudomonas helleri</name>
    <dbReference type="NCBI Taxonomy" id="1608996"/>
    <lineage>
        <taxon>Bacteria</taxon>
        <taxon>Pseudomonadati</taxon>
        <taxon>Pseudomonadota</taxon>
        <taxon>Gammaproteobacteria</taxon>
        <taxon>Pseudomonadales</taxon>
        <taxon>Pseudomonadaceae</taxon>
        <taxon>Pseudomonas</taxon>
    </lineage>
</organism>